<dbReference type="Proteomes" id="UP000638263">
    <property type="component" value="Unassembled WGS sequence"/>
</dbReference>
<evidence type="ECO:0000256" key="1">
    <source>
        <dbReference type="SAM" id="SignalP"/>
    </source>
</evidence>
<dbReference type="AlphaFoldDB" id="A0A917VMX0"/>
<keyword evidence="1" id="KW-0732">Signal</keyword>
<sequence>MRGATVAAAMVSVLFALFSMPAPSASASVSCGWDACFWSGDNYTGQLHGAVHTDSAANYCLDVAPARSVANRVGREILMSSNPCGSGSTPHEYRYVGDGADVPSLGFTARSIMWCPSC</sequence>
<feature type="signal peptide" evidence="1">
    <location>
        <begin position="1"/>
        <end position="27"/>
    </location>
</feature>
<keyword evidence="3" id="KW-1185">Reference proteome</keyword>
<evidence type="ECO:0000313" key="3">
    <source>
        <dbReference type="Proteomes" id="UP000638263"/>
    </source>
</evidence>
<feature type="chain" id="PRO_5038102088" description="Peptidase inhibitor family I36" evidence="1">
    <location>
        <begin position="28"/>
        <end position="118"/>
    </location>
</feature>
<accession>A0A917VMX0</accession>
<reference evidence="2" key="2">
    <citation type="submission" date="2020-09" db="EMBL/GenBank/DDBJ databases">
        <authorList>
            <person name="Sun Q."/>
            <person name="Zhou Y."/>
        </authorList>
    </citation>
    <scope>NUCLEOTIDE SEQUENCE</scope>
    <source>
        <strain evidence="2">CGMCC 4.3508</strain>
    </source>
</reference>
<reference evidence="2" key="1">
    <citation type="journal article" date="2014" name="Int. J. Syst. Evol. Microbiol.">
        <title>Complete genome sequence of Corynebacterium casei LMG S-19264T (=DSM 44701T), isolated from a smear-ripened cheese.</title>
        <authorList>
            <consortium name="US DOE Joint Genome Institute (JGI-PGF)"/>
            <person name="Walter F."/>
            <person name="Albersmeier A."/>
            <person name="Kalinowski J."/>
            <person name="Ruckert C."/>
        </authorList>
    </citation>
    <scope>NUCLEOTIDE SEQUENCE</scope>
    <source>
        <strain evidence="2">CGMCC 4.3508</strain>
    </source>
</reference>
<comment type="caution">
    <text evidence="2">The sequence shown here is derived from an EMBL/GenBank/DDBJ whole genome shotgun (WGS) entry which is preliminary data.</text>
</comment>
<gene>
    <name evidence="2" type="ORF">GCM10011588_13730</name>
</gene>
<dbReference type="EMBL" id="BMMH01000002">
    <property type="protein sequence ID" value="GGL00242.1"/>
    <property type="molecule type" value="Genomic_DNA"/>
</dbReference>
<name>A0A917VMX0_9NOCA</name>
<proteinExistence type="predicted"/>
<evidence type="ECO:0000313" key="2">
    <source>
        <dbReference type="EMBL" id="GGL00242.1"/>
    </source>
</evidence>
<dbReference type="PROSITE" id="PS51257">
    <property type="entry name" value="PROKAR_LIPOPROTEIN"/>
    <property type="match status" value="1"/>
</dbReference>
<protein>
    <recommendedName>
        <fullName evidence="4">Peptidase inhibitor family I36</fullName>
    </recommendedName>
</protein>
<organism evidence="2 3">
    <name type="scientific">Nocardia jinanensis</name>
    <dbReference type="NCBI Taxonomy" id="382504"/>
    <lineage>
        <taxon>Bacteria</taxon>
        <taxon>Bacillati</taxon>
        <taxon>Actinomycetota</taxon>
        <taxon>Actinomycetes</taxon>
        <taxon>Mycobacteriales</taxon>
        <taxon>Nocardiaceae</taxon>
        <taxon>Nocardia</taxon>
    </lineage>
</organism>
<evidence type="ECO:0008006" key="4">
    <source>
        <dbReference type="Google" id="ProtNLM"/>
    </source>
</evidence>